<feature type="binding site" evidence="6">
    <location>
        <position position="19"/>
    </location>
    <ligand>
        <name>Fe cation</name>
        <dbReference type="ChEBI" id="CHEBI:24875"/>
        <label>1</label>
    </ligand>
</feature>
<keyword evidence="5 6" id="KW-0408">Iron</keyword>
<evidence type="ECO:0000256" key="1">
    <source>
        <dbReference type="ARBA" id="ARBA00010587"/>
    </source>
</evidence>
<dbReference type="HAMAP" id="MF_00556">
    <property type="entry name" value="Hemerythrin"/>
    <property type="match status" value="1"/>
</dbReference>
<dbReference type="InterPro" id="IPR012312">
    <property type="entry name" value="Hemerythrin-like"/>
</dbReference>
<comment type="subunit">
    <text evidence="6">Monomer.</text>
</comment>
<comment type="caution">
    <text evidence="8">The sequence shown here is derived from an EMBL/GenBank/DDBJ whole genome shotgun (WGS) entry which is preliminary data.</text>
</comment>
<evidence type="ECO:0000256" key="5">
    <source>
        <dbReference type="ARBA" id="ARBA00023004"/>
    </source>
</evidence>
<feature type="binding site" evidence="6">
    <location>
        <position position="124"/>
    </location>
    <ligand>
        <name>Fe cation</name>
        <dbReference type="ChEBI" id="CHEBI:24875"/>
        <label>2</label>
    </ligand>
</feature>
<evidence type="ECO:0000313" key="8">
    <source>
        <dbReference type="EMBL" id="MDW8801355.1"/>
    </source>
</evidence>
<feature type="binding site" evidence="6">
    <location>
        <position position="119"/>
    </location>
    <ligand>
        <name>Fe cation</name>
        <dbReference type="ChEBI" id="CHEBI:24875"/>
        <label>2</label>
    </ligand>
</feature>
<feature type="binding site" evidence="6">
    <location>
        <position position="63"/>
    </location>
    <ligand>
        <name>Fe cation</name>
        <dbReference type="ChEBI" id="CHEBI:24875"/>
        <label>2</label>
    </ligand>
</feature>
<evidence type="ECO:0000259" key="7">
    <source>
        <dbReference type="Pfam" id="PF01814"/>
    </source>
</evidence>
<name>A0ABU4JT81_9CLOT</name>
<feature type="binding site" evidence="6">
    <location>
        <position position="59"/>
    </location>
    <ligand>
        <name>Fe cation</name>
        <dbReference type="ChEBI" id="CHEBI:24875"/>
        <label>1</label>
    </ligand>
</feature>
<dbReference type="CDD" id="cd12107">
    <property type="entry name" value="Hemerythrin"/>
    <property type="match status" value="1"/>
</dbReference>
<feature type="binding site" evidence="6">
    <location>
        <position position="78"/>
    </location>
    <ligand>
        <name>Fe cation</name>
        <dbReference type="ChEBI" id="CHEBI:24875"/>
        <label>2</label>
    </ligand>
</feature>
<feature type="domain" description="Hemerythrin-like" evidence="7">
    <location>
        <begin position="10"/>
        <end position="125"/>
    </location>
</feature>
<evidence type="ECO:0000256" key="3">
    <source>
        <dbReference type="ARBA" id="ARBA00022621"/>
    </source>
</evidence>
<dbReference type="Gene3D" id="1.20.120.50">
    <property type="entry name" value="Hemerythrin-like"/>
    <property type="match status" value="1"/>
</dbReference>
<dbReference type="SUPFAM" id="SSF47188">
    <property type="entry name" value="Hemerythrin-like"/>
    <property type="match status" value="1"/>
</dbReference>
<keyword evidence="9" id="KW-1185">Reference proteome</keyword>
<gene>
    <name evidence="8" type="ORF">P8V03_09330</name>
</gene>
<dbReference type="InterPro" id="IPR012827">
    <property type="entry name" value="Hemerythrin_metal-bd"/>
</dbReference>
<sequence>MFKWKNEYETGVEKIDEQHRKLFEIANNAYELLNNDLYIDKYDRIIQIIEELKEYTVFHFTTEEEYMVSIGYKKILSHKVEHDDFIKKFDDIDFNRIDYGQNEYIMEMLEFIYKWIDEHILIKDKEHSPGKIA</sequence>
<comment type="similarity">
    <text evidence="1 6">Belongs to the hemerythrin family.</text>
</comment>
<dbReference type="PROSITE" id="PS00550">
    <property type="entry name" value="HEMERYTHRINS"/>
    <property type="match status" value="1"/>
</dbReference>
<dbReference type="PANTHER" id="PTHR37164">
    <property type="entry name" value="BACTERIOHEMERYTHRIN"/>
    <property type="match status" value="1"/>
</dbReference>
<dbReference type="InterPro" id="IPR023504">
    <property type="entry name" value="Bacteriohemerythrin-like"/>
</dbReference>
<dbReference type="RefSeq" id="WP_318797962.1">
    <property type="nucleotide sequence ID" value="NZ_JARUJP010000009.1"/>
</dbReference>
<proteinExistence type="inferred from homology"/>
<dbReference type="InterPro" id="IPR035938">
    <property type="entry name" value="Hemerythrin-like_sf"/>
</dbReference>
<dbReference type="Pfam" id="PF01814">
    <property type="entry name" value="Hemerythrin"/>
    <property type="match status" value="1"/>
</dbReference>
<keyword evidence="3 6" id="KW-0561">Oxygen transport</keyword>
<dbReference type="NCBIfam" id="TIGR02481">
    <property type="entry name" value="hemeryth_dom"/>
    <property type="match status" value="1"/>
</dbReference>
<evidence type="ECO:0000313" key="9">
    <source>
        <dbReference type="Proteomes" id="UP001281656"/>
    </source>
</evidence>
<evidence type="ECO:0000256" key="2">
    <source>
        <dbReference type="ARBA" id="ARBA00022448"/>
    </source>
</evidence>
<dbReference type="EMBL" id="JARUJP010000009">
    <property type="protein sequence ID" value="MDW8801355.1"/>
    <property type="molecule type" value="Genomic_DNA"/>
</dbReference>
<dbReference type="PANTHER" id="PTHR37164:SF1">
    <property type="entry name" value="BACTERIOHEMERYTHRIN"/>
    <property type="match status" value="1"/>
</dbReference>
<dbReference type="InterPro" id="IPR050669">
    <property type="entry name" value="Hemerythrin"/>
</dbReference>
<organism evidence="8 9">
    <name type="scientific">Clostridium tanneri</name>
    <dbReference type="NCBI Taxonomy" id="3037988"/>
    <lineage>
        <taxon>Bacteria</taxon>
        <taxon>Bacillati</taxon>
        <taxon>Bacillota</taxon>
        <taxon>Clostridia</taxon>
        <taxon>Eubacteriales</taxon>
        <taxon>Clostridiaceae</taxon>
        <taxon>Clostridium</taxon>
    </lineage>
</organism>
<evidence type="ECO:0000256" key="4">
    <source>
        <dbReference type="ARBA" id="ARBA00022723"/>
    </source>
</evidence>
<feature type="binding site" evidence="6">
    <location>
        <position position="82"/>
    </location>
    <ligand>
        <name>Fe cation</name>
        <dbReference type="ChEBI" id="CHEBI:24875"/>
        <label>2</label>
    </ligand>
</feature>
<evidence type="ECO:0000256" key="6">
    <source>
        <dbReference type="HAMAP-Rule" id="MF_00556"/>
    </source>
</evidence>
<keyword evidence="4 6" id="KW-0479">Metal-binding</keyword>
<keyword evidence="2 6" id="KW-0813">Transport</keyword>
<comment type="function">
    <text evidence="6">Oxygen-binding protein. May be involved in a storage mechanism or for delivery to oxygen-requiring enzymes. The oxygen-binding site contains two iron atoms.</text>
</comment>
<dbReference type="NCBIfam" id="NF033749">
    <property type="entry name" value="bact_hemeryth"/>
    <property type="match status" value="1"/>
</dbReference>
<protein>
    <recommendedName>
        <fullName evidence="6">Bacteriohemerythrin</fullName>
    </recommendedName>
</protein>
<feature type="binding site" evidence="6">
    <location>
        <position position="63"/>
    </location>
    <ligand>
        <name>Fe cation</name>
        <dbReference type="ChEBI" id="CHEBI:24875"/>
        <label>1</label>
    </ligand>
</feature>
<dbReference type="Proteomes" id="UP001281656">
    <property type="component" value="Unassembled WGS sequence"/>
</dbReference>
<dbReference type="InterPro" id="IPR016131">
    <property type="entry name" value="Haemerythrin_Fe_BS"/>
</dbReference>
<accession>A0ABU4JT81</accession>
<feature type="binding site" evidence="6">
    <location>
        <position position="124"/>
    </location>
    <ligand>
        <name>Fe cation</name>
        <dbReference type="ChEBI" id="CHEBI:24875"/>
        <label>1</label>
    </ligand>
</feature>
<reference evidence="8 9" key="1">
    <citation type="submission" date="2023-04" db="EMBL/GenBank/DDBJ databases">
        <title>Clostridium tannerae sp. nov., isolated from the fecal material of an alpaca.</title>
        <authorList>
            <person name="Miller S."/>
            <person name="Hendry M."/>
            <person name="King J."/>
            <person name="Sankaranarayanan K."/>
            <person name="Lawson P.A."/>
        </authorList>
    </citation>
    <scope>NUCLEOTIDE SEQUENCE [LARGE SCALE GENOMIC DNA]</scope>
    <source>
        <strain evidence="8 9">A1-XYC3</strain>
    </source>
</reference>